<accession>Q6CSA5</accession>
<dbReference type="PaxDb" id="284590-Q6CSA5"/>
<dbReference type="KEGG" id="kla:KLLA0_D02596g"/>
<dbReference type="PRINTS" id="PR00081">
    <property type="entry name" value="GDHRDH"/>
</dbReference>
<protein>
    <submittedName>
        <fullName evidence="2">KLLA0D02596p</fullName>
    </submittedName>
</protein>
<dbReference type="Pfam" id="PF00106">
    <property type="entry name" value="adh_short"/>
    <property type="match status" value="1"/>
</dbReference>
<reference evidence="2 3" key="1">
    <citation type="journal article" date="2004" name="Nature">
        <title>Genome evolution in yeasts.</title>
        <authorList>
            <consortium name="Genolevures"/>
            <person name="Dujon B."/>
            <person name="Sherman D."/>
            <person name="Fischer G."/>
            <person name="Durrens P."/>
            <person name="Casaregola S."/>
            <person name="Lafontaine I."/>
            <person name="de Montigny J."/>
            <person name="Marck C."/>
            <person name="Neuveglise C."/>
            <person name="Talla E."/>
            <person name="Goffard N."/>
            <person name="Frangeul L."/>
            <person name="Aigle M."/>
            <person name="Anthouard V."/>
            <person name="Babour A."/>
            <person name="Barbe V."/>
            <person name="Barnay S."/>
            <person name="Blanchin S."/>
            <person name="Beckerich J.M."/>
            <person name="Beyne E."/>
            <person name="Bleykasten C."/>
            <person name="Boisrame A."/>
            <person name="Boyer J."/>
            <person name="Cattolico L."/>
            <person name="Confanioleri F."/>
            <person name="de Daruvar A."/>
            <person name="Despons L."/>
            <person name="Fabre E."/>
            <person name="Fairhead C."/>
            <person name="Ferry-Dumazet H."/>
            <person name="Groppi A."/>
            <person name="Hantraye F."/>
            <person name="Hennequin C."/>
            <person name="Jauniaux N."/>
            <person name="Joyet P."/>
            <person name="Kachouri R."/>
            <person name="Kerrest A."/>
            <person name="Koszul R."/>
            <person name="Lemaire M."/>
            <person name="Lesur I."/>
            <person name="Ma L."/>
            <person name="Muller H."/>
            <person name="Nicaud J.M."/>
            <person name="Nikolski M."/>
            <person name="Oztas S."/>
            <person name="Ozier-Kalogeropoulos O."/>
            <person name="Pellenz S."/>
            <person name="Potier S."/>
            <person name="Richard G.F."/>
            <person name="Straub M.L."/>
            <person name="Suleau A."/>
            <person name="Swennene D."/>
            <person name="Tekaia F."/>
            <person name="Wesolowski-Louvel M."/>
            <person name="Westhof E."/>
            <person name="Wirth B."/>
            <person name="Zeniou-Meyer M."/>
            <person name="Zivanovic I."/>
            <person name="Bolotin-Fukuhara M."/>
            <person name="Thierry A."/>
            <person name="Bouchier C."/>
            <person name="Caudron B."/>
            <person name="Scarpelli C."/>
            <person name="Gaillardin C."/>
            <person name="Weissenbach J."/>
            <person name="Wincker P."/>
            <person name="Souciet J.L."/>
        </authorList>
    </citation>
    <scope>NUCLEOTIDE SEQUENCE [LARGE SCALE GENOMIC DNA]</scope>
    <source>
        <strain evidence="3">ATCC 8585 / CBS 2359 / DSM 70799 / NBRC 1267 / NRRL Y-1140 / WM37</strain>
    </source>
</reference>
<dbReference type="AlphaFoldDB" id="Q6CSA5"/>
<evidence type="ECO:0000256" key="1">
    <source>
        <dbReference type="RuleBase" id="RU000363"/>
    </source>
</evidence>
<comment type="similarity">
    <text evidence="1">Belongs to the short-chain dehydrogenases/reductases (SDR) family.</text>
</comment>
<dbReference type="FunCoup" id="Q6CSA5">
    <property type="interactions" value="623"/>
</dbReference>
<dbReference type="InParanoid" id="Q6CSA5"/>
<evidence type="ECO:0000313" key="2">
    <source>
        <dbReference type="EMBL" id="CAH00280.2"/>
    </source>
</evidence>
<dbReference type="PRINTS" id="PR00080">
    <property type="entry name" value="SDRFAMILY"/>
</dbReference>
<gene>
    <name evidence="2" type="ORF">KLLA0_D02596g</name>
</gene>
<evidence type="ECO:0000313" key="3">
    <source>
        <dbReference type="Proteomes" id="UP000000598"/>
    </source>
</evidence>
<sequence>MQGSTTWIQNVDTLWETLQPLIRYPVLPLILVEKLLGLNLRYLYPVLLTYSVLLTIYFHIDTKYKTRGSWISIKDTADPVCVITGGSLGLGNELVKSLMSDIPDIKIVILDVVDPKLDLSITKDRIEFLRCDLSSDEEVENAIKTIKNKFPKVDLLINNAAIRGRFSRLADMPCVEMNKIFHANVLSTIRLIQAFHPKKSANNDFYYVVNIASALGIMSPARASTYAASKAALISYHESWTYELLNDNAMNVRTLLVLPGQMDTQMFQGFEPPRQFLAPVIKAPELAKEITQCCIEGRRGEICRPFYVNFLRMMKCFPEMIIEQLRAFSKMDACLPIGSKSS</sequence>
<name>Q6CSA5_KLULA</name>
<dbReference type="PANTHER" id="PTHR24322">
    <property type="entry name" value="PKSB"/>
    <property type="match status" value="1"/>
</dbReference>
<dbReference type="InterPro" id="IPR002347">
    <property type="entry name" value="SDR_fam"/>
</dbReference>
<dbReference type="Gene3D" id="3.40.50.720">
    <property type="entry name" value="NAD(P)-binding Rossmann-like Domain"/>
    <property type="match status" value="1"/>
</dbReference>
<dbReference type="Proteomes" id="UP000000598">
    <property type="component" value="Chromosome D"/>
</dbReference>
<dbReference type="InterPro" id="IPR036291">
    <property type="entry name" value="NAD(P)-bd_dom_sf"/>
</dbReference>
<organism evidence="2 3">
    <name type="scientific">Kluyveromyces lactis (strain ATCC 8585 / CBS 2359 / DSM 70799 / NBRC 1267 / NRRL Y-1140 / WM37)</name>
    <name type="common">Yeast</name>
    <name type="synonym">Candida sphaerica</name>
    <dbReference type="NCBI Taxonomy" id="284590"/>
    <lineage>
        <taxon>Eukaryota</taxon>
        <taxon>Fungi</taxon>
        <taxon>Dikarya</taxon>
        <taxon>Ascomycota</taxon>
        <taxon>Saccharomycotina</taxon>
        <taxon>Saccharomycetes</taxon>
        <taxon>Saccharomycetales</taxon>
        <taxon>Saccharomycetaceae</taxon>
        <taxon>Kluyveromyces</taxon>
    </lineage>
</organism>
<dbReference type="STRING" id="284590.Q6CSA5"/>
<dbReference type="GO" id="GO:0016616">
    <property type="term" value="F:oxidoreductase activity, acting on the CH-OH group of donors, NAD or NADP as acceptor"/>
    <property type="evidence" value="ECO:0007669"/>
    <property type="project" value="TreeGrafter"/>
</dbReference>
<dbReference type="eggNOG" id="KOG1201">
    <property type="taxonomic scope" value="Eukaryota"/>
</dbReference>
<proteinExistence type="inferred from homology"/>
<dbReference type="HOGENOM" id="CLU_010194_5_1_1"/>
<keyword evidence="3" id="KW-1185">Reference proteome</keyword>
<dbReference type="SUPFAM" id="SSF51735">
    <property type="entry name" value="NAD(P)-binding Rossmann-fold domains"/>
    <property type="match status" value="1"/>
</dbReference>
<dbReference type="EMBL" id="CR382124">
    <property type="protein sequence ID" value="CAH00280.2"/>
    <property type="molecule type" value="Genomic_DNA"/>
</dbReference>
<dbReference type="PANTHER" id="PTHR24322:SF743">
    <property type="entry name" value="AER111WP"/>
    <property type="match status" value="1"/>
</dbReference>